<feature type="transmembrane region" description="Helical" evidence="6">
    <location>
        <begin position="314"/>
        <end position="333"/>
    </location>
</feature>
<evidence type="ECO:0000256" key="2">
    <source>
        <dbReference type="ARBA" id="ARBA00022475"/>
    </source>
</evidence>
<dbReference type="EMBL" id="JACRTD010000004">
    <property type="protein sequence ID" value="MBC8585217.1"/>
    <property type="molecule type" value="Genomic_DNA"/>
</dbReference>
<dbReference type="Pfam" id="PF03553">
    <property type="entry name" value="Na_H_antiporter"/>
    <property type="match status" value="1"/>
</dbReference>
<feature type="transmembrane region" description="Helical" evidence="6">
    <location>
        <begin position="247"/>
        <end position="267"/>
    </location>
</feature>
<dbReference type="AlphaFoldDB" id="A0A926ERB7"/>
<keyword evidence="3 6" id="KW-0812">Transmembrane</keyword>
<comment type="subcellular location">
    <subcellularLocation>
        <location evidence="1">Cell membrane</location>
        <topology evidence="1">Multi-pass membrane protein</topology>
    </subcellularLocation>
</comment>
<dbReference type="RefSeq" id="WP_262395002.1">
    <property type="nucleotide sequence ID" value="NZ_JACRTD010000004.1"/>
</dbReference>
<evidence type="ECO:0000256" key="4">
    <source>
        <dbReference type="ARBA" id="ARBA00022989"/>
    </source>
</evidence>
<evidence type="ECO:0000256" key="5">
    <source>
        <dbReference type="ARBA" id="ARBA00023136"/>
    </source>
</evidence>
<organism evidence="8 9">
    <name type="scientific">Youxingia wuxianensis</name>
    <dbReference type="NCBI Taxonomy" id="2763678"/>
    <lineage>
        <taxon>Bacteria</taxon>
        <taxon>Bacillati</taxon>
        <taxon>Bacillota</taxon>
        <taxon>Clostridia</taxon>
        <taxon>Eubacteriales</taxon>
        <taxon>Oscillospiraceae</taxon>
        <taxon>Youxingia</taxon>
    </lineage>
</organism>
<protein>
    <recommendedName>
        <fullName evidence="7">Na+/H+ antiporter NhaC-like C-terminal domain-containing protein</fullName>
    </recommendedName>
</protein>
<feature type="domain" description="Na+/H+ antiporter NhaC-like C-terminal" evidence="7">
    <location>
        <begin position="219"/>
        <end position="514"/>
    </location>
</feature>
<dbReference type="InterPro" id="IPR018461">
    <property type="entry name" value="Na/H_Antiport_NhaC-like_C"/>
</dbReference>
<comment type="caution">
    <text evidence="8">The sequence shown here is derived from an EMBL/GenBank/DDBJ whole genome shotgun (WGS) entry which is preliminary data.</text>
</comment>
<evidence type="ECO:0000256" key="3">
    <source>
        <dbReference type="ARBA" id="ARBA00022692"/>
    </source>
</evidence>
<dbReference type="Proteomes" id="UP000623678">
    <property type="component" value="Unassembled WGS sequence"/>
</dbReference>
<feature type="transmembrane region" description="Helical" evidence="6">
    <location>
        <begin position="376"/>
        <end position="399"/>
    </location>
</feature>
<accession>A0A926ERB7</accession>
<name>A0A926ERB7_9FIRM</name>
<feature type="transmembrane region" description="Helical" evidence="6">
    <location>
        <begin position="126"/>
        <end position="148"/>
    </location>
</feature>
<sequence>MSSFFSDRKRVAAYAIMLVAFIIVGFFAPHEQASYYDYAEAVEAVDFDAGEELPEELQVDYGAWTLMIPALMFIFVLLTKSFLEAFIWSSFLTVFMRFRSEVILAFTEEQIGALLNYDNARMILLYFLIGSVLAAVSRGGGATAFANWAKKKAKSSKLALLIIWLLDCGLSVDDELSAFTAGAAITPLADSYGIPREKTVFVIRSSAVASATLWPLGAWVVFVAVLLETSGFAASGEGVIEYMKCVPFMFFPIIILLIGLLSALGIIPDFGKMKKAVQRVKDGGPVAPAASGKEMGDETEIEAEDLNPDMKPRMINFFLPVIALLVGALMAGLDIMVGIIASLVVTFLLFVLQGVCTPKQFINEILLGGMKDMTMLTVLFGVSLVLVNQLDAMGFAPYIVGLTAHVLSPKLLPFIIFVVFAITEFLVSFNWSLYMMALPIVIPLAAATGANPYLTIAALICAGIWGSQGCLYSDGALVAAAATKTDVYEASTTAIQYTVIAVVLSAVCFLVAGFIF</sequence>
<dbReference type="PANTHER" id="PTHR43478:SF1">
    <property type="entry name" value="NA+_H+ ANTIPORTER NHAC-LIKE C-TERMINAL DOMAIN-CONTAINING PROTEIN"/>
    <property type="match status" value="1"/>
</dbReference>
<evidence type="ECO:0000256" key="1">
    <source>
        <dbReference type="ARBA" id="ARBA00004651"/>
    </source>
</evidence>
<evidence type="ECO:0000313" key="9">
    <source>
        <dbReference type="Proteomes" id="UP000623678"/>
    </source>
</evidence>
<feature type="transmembrane region" description="Helical" evidence="6">
    <location>
        <begin position="206"/>
        <end position="227"/>
    </location>
</feature>
<dbReference type="PANTHER" id="PTHR43478">
    <property type="entry name" value="NA+/H+ ANTIPORTER-RELATED"/>
    <property type="match status" value="1"/>
</dbReference>
<feature type="transmembrane region" description="Helical" evidence="6">
    <location>
        <begin position="411"/>
        <end position="433"/>
    </location>
</feature>
<feature type="transmembrane region" description="Helical" evidence="6">
    <location>
        <begin position="12"/>
        <end position="28"/>
    </location>
</feature>
<proteinExistence type="predicted"/>
<feature type="transmembrane region" description="Helical" evidence="6">
    <location>
        <begin position="494"/>
        <end position="515"/>
    </location>
</feature>
<reference evidence="8" key="1">
    <citation type="submission" date="2020-08" db="EMBL/GenBank/DDBJ databases">
        <title>Genome public.</title>
        <authorList>
            <person name="Liu C."/>
            <person name="Sun Q."/>
        </authorList>
    </citation>
    <scope>NUCLEOTIDE SEQUENCE</scope>
    <source>
        <strain evidence="8">NSJ-64</strain>
    </source>
</reference>
<keyword evidence="5 6" id="KW-0472">Membrane</keyword>
<evidence type="ECO:0000313" key="8">
    <source>
        <dbReference type="EMBL" id="MBC8585217.1"/>
    </source>
</evidence>
<gene>
    <name evidence="8" type="ORF">H8705_06435</name>
</gene>
<keyword evidence="4 6" id="KW-1133">Transmembrane helix</keyword>
<keyword evidence="9" id="KW-1185">Reference proteome</keyword>
<dbReference type="GO" id="GO:0005886">
    <property type="term" value="C:plasma membrane"/>
    <property type="evidence" value="ECO:0007669"/>
    <property type="project" value="UniProtKB-SubCell"/>
</dbReference>
<keyword evidence="2" id="KW-1003">Cell membrane</keyword>
<feature type="transmembrane region" description="Helical" evidence="6">
    <location>
        <begin position="440"/>
        <end position="465"/>
    </location>
</feature>
<evidence type="ECO:0000259" key="7">
    <source>
        <dbReference type="Pfam" id="PF03553"/>
    </source>
</evidence>
<evidence type="ECO:0000256" key="6">
    <source>
        <dbReference type="SAM" id="Phobius"/>
    </source>
</evidence>